<dbReference type="PROSITE" id="PS50835">
    <property type="entry name" value="IG_LIKE"/>
    <property type="match status" value="2"/>
</dbReference>
<feature type="region of interest" description="Disordered" evidence="11">
    <location>
        <begin position="231"/>
        <end position="333"/>
    </location>
</feature>
<feature type="compositionally biased region" description="Basic residues" evidence="11">
    <location>
        <begin position="26"/>
        <end position="50"/>
    </location>
</feature>
<feature type="domain" description="Ig-like" evidence="14">
    <location>
        <begin position="145"/>
        <end position="236"/>
    </location>
</feature>
<feature type="chain" id="PRO_5041914726" description="Ig-like domain-containing protein" evidence="13">
    <location>
        <begin position="24"/>
        <end position="480"/>
    </location>
</feature>
<keyword evidence="4" id="KW-0677">Repeat</keyword>
<protein>
    <recommendedName>
        <fullName evidence="14">Ig-like domain-containing protein</fullName>
    </recommendedName>
</protein>
<evidence type="ECO:0000256" key="13">
    <source>
        <dbReference type="SAM" id="SignalP"/>
    </source>
</evidence>
<dbReference type="SMART" id="SM00408">
    <property type="entry name" value="IGc2"/>
    <property type="match status" value="2"/>
</dbReference>
<keyword evidence="10" id="KW-0393">Immunoglobulin domain</keyword>
<dbReference type="InterPro" id="IPR013783">
    <property type="entry name" value="Ig-like_fold"/>
</dbReference>
<keyword evidence="8" id="KW-0675">Receptor</keyword>
<comment type="subcellular location">
    <subcellularLocation>
        <location evidence="1">Membrane</location>
        <topology evidence="1">Single-pass membrane protein</topology>
    </subcellularLocation>
</comment>
<dbReference type="FunFam" id="2.60.40.10:FF:000016">
    <property type="entry name" value="Fibroblast growth factor receptor"/>
    <property type="match status" value="1"/>
</dbReference>
<feature type="domain" description="Ig-like" evidence="14">
    <location>
        <begin position="56"/>
        <end position="140"/>
    </location>
</feature>
<dbReference type="InterPro" id="IPR003598">
    <property type="entry name" value="Ig_sub2"/>
</dbReference>
<keyword evidence="6 12" id="KW-0472">Membrane</keyword>
<reference evidence="15" key="1">
    <citation type="journal article" date="2023" name="G3 (Bethesda)">
        <title>A reference genome for the long-term kleptoplast-retaining sea slug Elysia crispata morphotype clarki.</title>
        <authorList>
            <person name="Eastman K.E."/>
            <person name="Pendleton A.L."/>
            <person name="Shaikh M.A."/>
            <person name="Suttiyut T."/>
            <person name="Ogas R."/>
            <person name="Tomko P."/>
            <person name="Gavelis G."/>
            <person name="Widhalm J.R."/>
            <person name="Wisecaver J.H."/>
        </authorList>
    </citation>
    <scope>NUCLEOTIDE SEQUENCE</scope>
    <source>
        <strain evidence="15">ECLA1</strain>
    </source>
</reference>
<evidence type="ECO:0000256" key="3">
    <source>
        <dbReference type="ARBA" id="ARBA00022729"/>
    </source>
</evidence>
<feature type="region of interest" description="Disordered" evidence="11">
    <location>
        <begin position="24"/>
        <end position="50"/>
    </location>
</feature>
<dbReference type="SUPFAM" id="SSF48726">
    <property type="entry name" value="Immunoglobulin"/>
    <property type="match status" value="2"/>
</dbReference>
<dbReference type="Proteomes" id="UP001283361">
    <property type="component" value="Unassembled WGS sequence"/>
</dbReference>
<dbReference type="InterPro" id="IPR013098">
    <property type="entry name" value="Ig_I-set"/>
</dbReference>
<dbReference type="Gene3D" id="2.60.40.10">
    <property type="entry name" value="Immunoglobulins"/>
    <property type="match status" value="2"/>
</dbReference>
<dbReference type="PANTHER" id="PTHR44170">
    <property type="entry name" value="PROTEIN SIDEKICK"/>
    <property type="match status" value="1"/>
</dbReference>
<evidence type="ECO:0000259" key="14">
    <source>
        <dbReference type="PROSITE" id="PS50835"/>
    </source>
</evidence>
<dbReference type="InterPro" id="IPR036179">
    <property type="entry name" value="Ig-like_dom_sf"/>
</dbReference>
<evidence type="ECO:0000256" key="5">
    <source>
        <dbReference type="ARBA" id="ARBA00022989"/>
    </source>
</evidence>
<dbReference type="PANTHER" id="PTHR44170:SF55">
    <property type="entry name" value="OBSCURIN ISOFORM X2"/>
    <property type="match status" value="1"/>
</dbReference>
<dbReference type="CDD" id="cd00096">
    <property type="entry name" value="Ig"/>
    <property type="match status" value="1"/>
</dbReference>
<dbReference type="InterPro" id="IPR007110">
    <property type="entry name" value="Ig-like_dom"/>
</dbReference>
<evidence type="ECO:0000256" key="4">
    <source>
        <dbReference type="ARBA" id="ARBA00022737"/>
    </source>
</evidence>
<keyword evidence="7" id="KW-1015">Disulfide bond</keyword>
<evidence type="ECO:0000256" key="8">
    <source>
        <dbReference type="ARBA" id="ARBA00023170"/>
    </source>
</evidence>
<evidence type="ECO:0000256" key="11">
    <source>
        <dbReference type="SAM" id="MobiDB-lite"/>
    </source>
</evidence>
<evidence type="ECO:0000313" key="15">
    <source>
        <dbReference type="EMBL" id="KAK3698676.1"/>
    </source>
</evidence>
<feature type="signal peptide" evidence="13">
    <location>
        <begin position="1"/>
        <end position="23"/>
    </location>
</feature>
<dbReference type="Pfam" id="PF13927">
    <property type="entry name" value="Ig_3"/>
    <property type="match status" value="1"/>
</dbReference>
<dbReference type="InterPro" id="IPR003599">
    <property type="entry name" value="Ig_sub"/>
</dbReference>
<feature type="compositionally biased region" description="Basic and acidic residues" evidence="11">
    <location>
        <begin position="242"/>
        <end position="262"/>
    </location>
</feature>
<dbReference type="Pfam" id="PF07679">
    <property type="entry name" value="I-set"/>
    <property type="match status" value="1"/>
</dbReference>
<dbReference type="GO" id="GO:0016020">
    <property type="term" value="C:membrane"/>
    <property type="evidence" value="ECO:0007669"/>
    <property type="project" value="UniProtKB-SubCell"/>
</dbReference>
<evidence type="ECO:0000256" key="1">
    <source>
        <dbReference type="ARBA" id="ARBA00004167"/>
    </source>
</evidence>
<gene>
    <name evidence="15" type="ORF">RRG08_046178</name>
</gene>
<keyword evidence="9" id="KW-0325">Glycoprotein</keyword>
<feature type="transmembrane region" description="Helical" evidence="12">
    <location>
        <begin position="439"/>
        <end position="465"/>
    </location>
</feature>
<feature type="compositionally biased region" description="Basic residues" evidence="11">
    <location>
        <begin position="297"/>
        <end position="329"/>
    </location>
</feature>
<evidence type="ECO:0000256" key="12">
    <source>
        <dbReference type="SAM" id="Phobius"/>
    </source>
</evidence>
<keyword evidence="3 13" id="KW-0732">Signal</keyword>
<evidence type="ECO:0000256" key="6">
    <source>
        <dbReference type="ARBA" id="ARBA00023136"/>
    </source>
</evidence>
<comment type="caution">
    <text evidence="15">The sequence shown here is derived from an EMBL/GenBank/DDBJ whole genome shotgun (WGS) entry which is preliminary data.</text>
</comment>
<evidence type="ECO:0000313" key="16">
    <source>
        <dbReference type="Proteomes" id="UP001283361"/>
    </source>
</evidence>
<organism evidence="15 16">
    <name type="scientific">Elysia crispata</name>
    <name type="common">lettuce slug</name>
    <dbReference type="NCBI Taxonomy" id="231223"/>
    <lineage>
        <taxon>Eukaryota</taxon>
        <taxon>Metazoa</taxon>
        <taxon>Spiralia</taxon>
        <taxon>Lophotrochozoa</taxon>
        <taxon>Mollusca</taxon>
        <taxon>Gastropoda</taxon>
        <taxon>Heterobranchia</taxon>
        <taxon>Euthyneura</taxon>
        <taxon>Panpulmonata</taxon>
        <taxon>Sacoglossa</taxon>
        <taxon>Placobranchoidea</taxon>
        <taxon>Plakobranchidae</taxon>
        <taxon>Elysia</taxon>
    </lineage>
</organism>
<proteinExistence type="predicted"/>
<dbReference type="EMBL" id="JAWDGP010007969">
    <property type="protein sequence ID" value="KAK3698676.1"/>
    <property type="molecule type" value="Genomic_DNA"/>
</dbReference>
<dbReference type="AlphaFoldDB" id="A0AAE1CJR7"/>
<sequence>MKFGRVAFLLLCILVVTTALAGADRRGRKGGRGRNKHRKGNRNGKKGLRWKKSSLPKDQTRFIALHEEEPLELDCKTSGKPKPTISWSKDGQMLEASEHVTLKKYDLNIKKVVEADTGNYTCDVSNGRDHLAWTFVVEVSKKIWPLKIVGPENITATVGSDAEFTCRVINDNTAFLTWKKMEDGDGNAIKDGIFMSSLPSDPGVLRLEKIRKEDAGVYTCIASNKWGSRPGHGNLTVIDLSDTSRGKDRAPGRSKEKTEMKNKQRKNNILESDPMVEKTIEAGSDVEADFGPDMGTTRRRGKGRKNNKGGRRNRNRGKNRKNKAKKKNKPATPFYFETFPTTALTTLMRMTVAKTTEIQVSYDSYKTTTPQIWDFGKKYDDSFDEGMRDTRYNHPPGETIDDERVSAEVETDKALKEGDAANAVGNEKNNTTKDGISAWTIYTVVGAVCGVILLIGLVAVTLTLCCKREEEGVYKSATPV</sequence>
<accession>A0AAE1CJR7</accession>
<keyword evidence="5 12" id="KW-1133">Transmembrane helix</keyword>
<keyword evidence="2 12" id="KW-0812">Transmembrane</keyword>
<evidence type="ECO:0000256" key="2">
    <source>
        <dbReference type="ARBA" id="ARBA00022692"/>
    </source>
</evidence>
<keyword evidence="16" id="KW-1185">Reference proteome</keyword>
<evidence type="ECO:0000256" key="7">
    <source>
        <dbReference type="ARBA" id="ARBA00023157"/>
    </source>
</evidence>
<dbReference type="SMART" id="SM00409">
    <property type="entry name" value="IG"/>
    <property type="match status" value="2"/>
</dbReference>
<name>A0AAE1CJR7_9GAST</name>
<evidence type="ECO:0000256" key="10">
    <source>
        <dbReference type="ARBA" id="ARBA00023319"/>
    </source>
</evidence>
<evidence type="ECO:0000256" key="9">
    <source>
        <dbReference type="ARBA" id="ARBA00023180"/>
    </source>
</evidence>
<dbReference type="GO" id="GO:0098609">
    <property type="term" value="P:cell-cell adhesion"/>
    <property type="evidence" value="ECO:0007669"/>
    <property type="project" value="TreeGrafter"/>
</dbReference>